<sequence>MDTKSWMKMLLNFRCGLLVATAAVDMTLLRVIGSSQRV</sequence>
<evidence type="ECO:0000313" key="1">
    <source>
        <dbReference type="EMBL" id="SUS16605.1"/>
    </source>
</evidence>
<protein>
    <submittedName>
        <fullName evidence="1">Uncharacterized protein</fullName>
    </submittedName>
</protein>
<dbReference type="EMBL" id="LS974446">
    <property type="protein sequence ID" value="SUS16605.1"/>
    <property type="molecule type" value="Genomic_DNA"/>
</dbReference>
<dbReference type="AlphaFoldDB" id="A0A380TKW1"/>
<reference evidence="1" key="1">
    <citation type="submission" date="2018-07" db="EMBL/GenBank/DDBJ databases">
        <authorList>
            <person name="Quirk P.G."/>
            <person name="Krulwich T.A."/>
        </authorList>
    </citation>
    <scope>NUCLEOTIDE SEQUENCE</scope>
    <source>
        <strain evidence="1">T2.30D-1.1_plasmid</strain>
        <plasmid evidence="1">1</plasmid>
    </source>
</reference>
<gene>
    <name evidence="1" type="ORF">RHIZ70P_101</name>
</gene>
<keyword evidence="1" id="KW-0614">Plasmid</keyword>
<geneLocation type="plasmid" evidence="1">
    <name>1</name>
</geneLocation>
<accession>A0A380TKW1</accession>
<proteinExistence type="predicted"/>
<name>A0A380TKW1_9HYPH</name>
<organism evidence="1">
    <name type="scientific">Ciceribacter selenitireducens ATCC BAA-1503</name>
    <dbReference type="NCBI Taxonomy" id="1336235"/>
    <lineage>
        <taxon>Bacteria</taxon>
        <taxon>Pseudomonadati</taxon>
        <taxon>Pseudomonadota</taxon>
        <taxon>Alphaproteobacteria</taxon>
        <taxon>Hyphomicrobiales</taxon>
        <taxon>Rhizobiaceae</taxon>
        <taxon>Ciceribacter</taxon>
    </lineage>
</organism>